<reference evidence="2 3" key="1">
    <citation type="journal article" date="2012" name="BMC Genomics">
        <title>Comparative genomics of the white-rot fungi, Phanerochaete carnosa and P. chrysosporium, to elucidate the genetic basis of the distinct wood types they colonize.</title>
        <authorList>
            <person name="Suzuki H."/>
            <person name="MacDonald J."/>
            <person name="Syed K."/>
            <person name="Salamov A."/>
            <person name="Hori C."/>
            <person name="Aerts A."/>
            <person name="Henrissat B."/>
            <person name="Wiebenga A."/>
            <person name="vanKuyk P.A."/>
            <person name="Barry K."/>
            <person name="Lindquist E."/>
            <person name="LaButti K."/>
            <person name="Lapidus A."/>
            <person name="Lucas S."/>
            <person name="Coutinho P."/>
            <person name="Gong Y."/>
            <person name="Samejima M."/>
            <person name="Mahadevan R."/>
            <person name="Abou-Zaid M."/>
            <person name="de Vries R.P."/>
            <person name="Igarashi K."/>
            <person name="Yadav J.S."/>
            <person name="Grigoriev I.V."/>
            <person name="Master E.R."/>
        </authorList>
    </citation>
    <scope>NUCLEOTIDE SEQUENCE [LARGE SCALE GENOMIC DNA]</scope>
    <source>
        <strain evidence="2 3">HHB-10118-sp</strain>
    </source>
</reference>
<accession>K5V5Z0</accession>
<feature type="transmembrane region" description="Helical" evidence="1">
    <location>
        <begin position="472"/>
        <end position="493"/>
    </location>
</feature>
<evidence type="ECO:0000313" key="2">
    <source>
        <dbReference type="EMBL" id="EKM58116.1"/>
    </source>
</evidence>
<organism evidence="2 3">
    <name type="scientific">Phanerochaete carnosa (strain HHB-10118-sp)</name>
    <name type="common">White-rot fungus</name>
    <name type="synonym">Peniophora carnosa</name>
    <dbReference type="NCBI Taxonomy" id="650164"/>
    <lineage>
        <taxon>Eukaryota</taxon>
        <taxon>Fungi</taxon>
        <taxon>Dikarya</taxon>
        <taxon>Basidiomycota</taxon>
        <taxon>Agaricomycotina</taxon>
        <taxon>Agaricomycetes</taxon>
        <taxon>Polyporales</taxon>
        <taxon>Phanerochaetaceae</taxon>
        <taxon>Phanerochaete</taxon>
    </lineage>
</organism>
<evidence type="ECO:0000256" key="1">
    <source>
        <dbReference type="SAM" id="Phobius"/>
    </source>
</evidence>
<dbReference type="RefSeq" id="XP_007393443.1">
    <property type="nucleotide sequence ID" value="XM_007393381.1"/>
</dbReference>
<keyword evidence="1" id="KW-0472">Membrane</keyword>
<proteinExistence type="predicted"/>
<gene>
    <name evidence="2" type="ORF">PHACADRAFT_193240</name>
</gene>
<feature type="transmembrane region" description="Helical" evidence="1">
    <location>
        <begin position="448"/>
        <end position="466"/>
    </location>
</feature>
<dbReference type="Proteomes" id="UP000008370">
    <property type="component" value="Unassembled WGS sequence"/>
</dbReference>
<dbReference type="OrthoDB" id="2674421at2759"/>
<keyword evidence="1" id="KW-0812">Transmembrane</keyword>
<protein>
    <recommendedName>
        <fullName evidence="4">WW domain-containing protein</fullName>
    </recommendedName>
</protein>
<dbReference type="GeneID" id="18910897"/>
<dbReference type="AlphaFoldDB" id="K5V5Z0"/>
<name>K5V5Z0_PHACS</name>
<evidence type="ECO:0008006" key="4">
    <source>
        <dbReference type="Google" id="ProtNLM"/>
    </source>
</evidence>
<keyword evidence="3" id="KW-1185">Reference proteome</keyword>
<evidence type="ECO:0000313" key="3">
    <source>
        <dbReference type="Proteomes" id="UP000008370"/>
    </source>
</evidence>
<keyword evidence="1" id="KW-1133">Transmembrane helix</keyword>
<sequence>MSSINDNATCSTVVDDYKIASDASVVSETKPHLRIVPLAPHDLEQSKYDRPRTIYYPFDSNESTVQHISPLKTRFEAPPVSSEWIRHVAPEGKTYFQATNRPLLTMDNLEDGSVAMDIEDGASGLLACLREVDAPSDTEVVLSKTFQGEEHVIGYYLASISTQSVFWLEQVPSSLVSINIRPVISEVHLGLAVAAQLWTHVELFPNHRGLPEAAIREIKDSYIHGQCDMETSITSTFPYTVDRLVPLWRCIGSLKAEDANGYRNTIAARLLSTLYQARFQNFYGEPGVRLSTSESALKEKSSGLGVYVFAPMSLLLLGLPRLYMSELKAIYKDSTVHYAGWRRFMAQCQKDRQDLLVPTPIMLCANVGLLVFTPNEYVAARTLNYVSSILLCSVYATCQVLDLYERGFSSATAQSAASPSLVSHLSKWQSATGGFECFAVGLSLPRGLFSWGLLTFVTSLVTNLFLSSGLAMKLPVSTVLGTMFLVVVSLLWIELDCQLPRVRYIAAPWRSLIDAVHARRRKSGHNVRSGV</sequence>
<dbReference type="HOGENOM" id="CLU_015091_2_2_1"/>
<dbReference type="EMBL" id="JH930470">
    <property type="protein sequence ID" value="EKM58116.1"/>
    <property type="molecule type" value="Genomic_DNA"/>
</dbReference>
<dbReference type="InParanoid" id="K5V5Z0"/>
<dbReference type="KEGG" id="pco:PHACADRAFT_193240"/>